<feature type="zinc finger region" description="C3H1-type" evidence="5">
    <location>
        <begin position="164"/>
        <end position="192"/>
    </location>
</feature>
<dbReference type="Gene3D" id="4.10.1000.10">
    <property type="entry name" value="Zinc finger, CCCH-type"/>
    <property type="match status" value="4"/>
</dbReference>
<dbReference type="PANTHER" id="PTHR12547:SF18">
    <property type="entry name" value="PROTEIN TIS11"/>
    <property type="match status" value="1"/>
</dbReference>
<dbReference type="PANTHER" id="PTHR12547">
    <property type="entry name" value="CCCH ZINC FINGER/TIS11-RELATED"/>
    <property type="match status" value="1"/>
</dbReference>
<keyword evidence="9" id="KW-1185">Reference proteome</keyword>
<evidence type="ECO:0000256" key="1">
    <source>
        <dbReference type="ARBA" id="ARBA00022723"/>
    </source>
</evidence>
<feature type="domain" description="C3H1-type" evidence="7">
    <location>
        <begin position="31"/>
        <end position="59"/>
    </location>
</feature>
<evidence type="ECO:0000256" key="3">
    <source>
        <dbReference type="ARBA" id="ARBA00022771"/>
    </source>
</evidence>
<dbReference type="SUPFAM" id="SSF90229">
    <property type="entry name" value="CCCH zinc finger"/>
    <property type="match status" value="3"/>
</dbReference>
<keyword evidence="4 5" id="KW-0862">Zinc</keyword>
<evidence type="ECO:0000313" key="8">
    <source>
        <dbReference type="EMBL" id="CAK9094843.1"/>
    </source>
</evidence>
<keyword evidence="1 5" id="KW-0479">Metal-binding</keyword>
<feature type="domain" description="C3H1-type" evidence="7">
    <location>
        <begin position="1"/>
        <end position="23"/>
    </location>
</feature>
<keyword evidence="8" id="KW-0808">Transferase</keyword>
<evidence type="ECO:0000256" key="2">
    <source>
        <dbReference type="ARBA" id="ARBA00022737"/>
    </source>
</evidence>
<feature type="zinc finger region" description="C3H1-type" evidence="5">
    <location>
        <begin position="1"/>
        <end position="23"/>
    </location>
</feature>
<dbReference type="Proteomes" id="UP001642464">
    <property type="component" value="Unassembled WGS sequence"/>
</dbReference>
<dbReference type="InterPro" id="IPR036855">
    <property type="entry name" value="Znf_CCCH_sf"/>
</dbReference>
<proteinExistence type="predicted"/>
<feature type="compositionally biased region" description="Basic and acidic residues" evidence="6">
    <location>
        <begin position="61"/>
        <end position="76"/>
    </location>
</feature>
<organism evidence="8 9">
    <name type="scientific">Durusdinium trenchii</name>
    <dbReference type="NCBI Taxonomy" id="1381693"/>
    <lineage>
        <taxon>Eukaryota</taxon>
        <taxon>Sar</taxon>
        <taxon>Alveolata</taxon>
        <taxon>Dinophyceae</taxon>
        <taxon>Suessiales</taxon>
        <taxon>Symbiodiniaceae</taxon>
        <taxon>Durusdinium</taxon>
    </lineage>
</organism>
<dbReference type="GO" id="GO:0016779">
    <property type="term" value="F:nucleotidyltransferase activity"/>
    <property type="evidence" value="ECO:0007669"/>
    <property type="project" value="UniProtKB-KW"/>
</dbReference>
<feature type="zinc finger region" description="C3H1-type" evidence="5">
    <location>
        <begin position="31"/>
        <end position="59"/>
    </location>
</feature>
<dbReference type="InterPro" id="IPR045877">
    <property type="entry name" value="ZFP36-like"/>
</dbReference>
<dbReference type="SMART" id="SM00356">
    <property type="entry name" value="ZnF_C3H1"/>
    <property type="match status" value="4"/>
</dbReference>
<evidence type="ECO:0000259" key="7">
    <source>
        <dbReference type="PROSITE" id="PS50103"/>
    </source>
</evidence>
<gene>
    <name evidence="8" type="ORF">SCF082_LOCUS44564</name>
</gene>
<evidence type="ECO:0000313" key="9">
    <source>
        <dbReference type="Proteomes" id="UP001642464"/>
    </source>
</evidence>
<keyword evidence="3 5" id="KW-0863">Zinc-finger</keyword>
<dbReference type="InterPro" id="IPR000571">
    <property type="entry name" value="Znf_CCCH"/>
</dbReference>
<keyword evidence="2" id="KW-0677">Repeat</keyword>
<accession>A0ABP0R3H2</accession>
<dbReference type="Pfam" id="PF14608">
    <property type="entry name" value="zf-CCCH_2"/>
    <property type="match status" value="4"/>
</dbReference>
<evidence type="ECO:0000256" key="6">
    <source>
        <dbReference type="SAM" id="MobiDB-lite"/>
    </source>
</evidence>
<reference evidence="8 9" key="1">
    <citation type="submission" date="2024-02" db="EMBL/GenBank/DDBJ databases">
        <authorList>
            <person name="Chen Y."/>
            <person name="Shah S."/>
            <person name="Dougan E. K."/>
            <person name="Thang M."/>
            <person name="Chan C."/>
        </authorList>
    </citation>
    <scope>NUCLEOTIDE SEQUENCE [LARGE SCALE GENOMIC DNA]</scope>
</reference>
<evidence type="ECO:0000256" key="4">
    <source>
        <dbReference type="ARBA" id="ARBA00022833"/>
    </source>
</evidence>
<sequence>MCKYWGSNRCMMGNDCNFAHSESELREQPDLVATKLCFQFSSKGQCSKGAACTFAHGKKELRQMPKDQTRRKEPEPMKVTVQKPAGEVRDVDFKLKVMQSLQTELDLLALNFAKAGCAHDVVSTVVVSTLRTGLQGYWGSNRCMMGNDCNFAHSESELREQPDLVATKLCFQFSSKGQCSKGAACTFAHGKKELRQMPKDQTRRKEPEPMKVTVQKPAGEVRDVDFKLKVMQSLQTELDLLALNFAGKAAISGL</sequence>
<protein>
    <submittedName>
        <fullName evidence="8">CTP:phosphoethanolamine cytidylyltransferase</fullName>
    </submittedName>
</protein>
<dbReference type="PROSITE" id="PS50103">
    <property type="entry name" value="ZF_C3H1"/>
    <property type="match status" value="3"/>
</dbReference>
<feature type="domain" description="C3H1-type" evidence="7">
    <location>
        <begin position="164"/>
        <end position="192"/>
    </location>
</feature>
<name>A0ABP0R3H2_9DINO</name>
<comment type="caution">
    <text evidence="8">The sequence shown here is derived from an EMBL/GenBank/DDBJ whole genome shotgun (WGS) entry which is preliminary data.</text>
</comment>
<dbReference type="EMBL" id="CAXAMM010040696">
    <property type="protein sequence ID" value="CAK9094843.1"/>
    <property type="molecule type" value="Genomic_DNA"/>
</dbReference>
<feature type="region of interest" description="Disordered" evidence="6">
    <location>
        <begin position="61"/>
        <end position="80"/>
    </location>
</feature>
<evidence type="ECO:0000256" key="5">
    <source>
        <dbReference type="PROSITE-ProRule" id="PRU00723"/>
    </source>
</evidence>
<keyword evidence="8" id="KW-0548">Nucleotidyltransferase</keyword>